<dbReference type="Gene3D" id="3.40.50.1820">
    <property type="entry name" value="alpha/beta hydrolase"/>
    <property type="match status" value="1"/>
</dbReference>
<gene>
    <name evidence="3" type="ORF">E2B99_13320</name>
</gene>
<evidence type="ECO:0000313" key="4">
    <source>
        <dbReference type="Proteomes" id="UP000297834"/>
    </source>
</evidence>
<dbReference type="PANTHER" id="PTHR48081">
    <property type="entry name" value="AB HYDROLASE SUPERFAMILY PROTEIN C4A8.06C"/>
    <property type="match status" value="1"/>
</dbReference>
<dbReference type="PANTHER" id="PTHR48081:SF9">
    <property type="entry name" value="CARBOXYLESTERASE"/>
    <property type="match status" value="1"/>
</dbReference>
<dbReference type="AlphaFoldDB" id="A0A4Y7X9B2"/>
<evidence type="ECO:0000256" key="1">
    <source>
        <dbReference type="ARBA" id="ARBA00022801"/>
    </source>
</evidence>
<evidence type="ECO:0000259" key="2">
    <source>
        <dbReference type="Pfam" id="PF20434"/>
    </source>
</evidence>
<accession>A0A4Y7X9B2</accession>
<proteinExistence type="predicted"/>
<dbReference type="InterPro" id="IPR029058">
    <property type="entry name" value="AB_hydrolase_fold"/>
</dbReference>
<keyword evidence="1 3" id="KW-0378">Hydrolase</keyword>
<dbReference type="EMBL" id="SNTY01000076">
    <property type="protein sequence ID" value="TEU23928.1"/>
    <property type="molecule type" value="Genomic_DNA"/>
</dbReference>
<reference evidence="3 4" key="1">
    <citation type="submission" date="2019-03" db="EMBL/GenBank/DDBJ databases">
        <title>Alkanindiges illinoisensis: a potential pathogenic isolated from ascites of a gastric cancer patient with abdominal metastasis.</title>
        <authorList>
            <person name="Hu X."/>
            <person name="Yang B."/>
            <person name="Yan X."/>
            <person name="Lin L."/>
            <person name="Zhao H."/>
            <person name="Zhou F."/>
            <person name="Su B."/>
            <person name="Chen J."/>
            <person name="Rui Y."/>
            <person name="Wang Q."/>
            <person name="Zheng L."/>
        </authorList>
    </citation>
    <scope>NUCLEOTIDE SEQUENCE [LARGE SCALE GENOMIC DNA]</scope>
    <source>
        <strain evidence="3 4">NFYY 23406</strain>
    </source>
</reference>
<protein>
    <submittedName>
        <fullName evidence="3">Alpha/beta hydrolase</fullName>
    </submittedName>
</protein>
<dbReference type="GO" id="GO:0016787">
    <property type="term" value="F:hydrolase activity"/>
    <property type="evidence" value="ECO:0007669"/>
    <property type="project" value="UniProtKB-KW"/>
</dbReference>
<dbReference type="OrthoDB" id="9771666at2"/>
<dbReference type="InterPro" id="IPR049492">
    <property type="entry name" value="BD-FAE-like_dom"/>
</dbReference>
<sequence>MASLTQFFSGVGFLNGITRKDFTAQYNIAYGQDSRQKLDVYQPLHVSNSKPQPVVLFVHGGSWEEGSKDDYLFVGESFTRAGYVTVVMNYRLAPAHTYPDYVQDTALAIQWINQNIARYGGNPQQIVVMGHSAGAFNVVEAVDNSRWLAEVNVPISHIKAVVGIAGPYSYDFRTDSTRDAFPADASPDQVMPDRHIRTDAPPHLLLVGSKDHRVNPFNAQRMQAALQARQIPVQLQTVEGANHVSIMAAVATRLSWYKNTRQQILDYLAKTLNS</sequence>
<dbReference type="STRING" id="1120977.GCA_000619845_01349"/>
<dbReference type="SUPFAM" id="SSF53474">
    <property type="entry name" value="alpha/beta-Hydrolases"/>
    <property type="match status" value="1"/>
</dbReference>
<dbReference type="InterPro" id="IPR050300">
    <property type="entry name" value="GDXG_lipolytic_enzyme"/>
</dbReference>
<evidence type="ECO:0000313" key="3">
    <source>
        <dbReference type="EMBL" id="TEU23928.1"/>
    </source>
</evidence>
<feature type="domain" description="BD-FAE-like" evidence="2">
    <location>
        <begin position="38"/>
        <end position="226"/>
    </location>
</feature>
<organism evidence="3 4">
    <name type="scientific">Alkanindiges illinoisensis</name>
    <dbReference type="NCBI Taxonomy" id="197183"/>
    <lineage>
        <taxon>Bacteria</taxon>
        <taxon>Pseudomonadati</taxon>
        <taxon>Pseudomonadota</taxon>
        <taxon>Gammaproteobacteria</taxon>
        <taxon>Moraxellales</taxon>
        <taxon>Moraxellaceae</taxon>
        <taxon>Alkanindiges</taxon>
    </lineage>
</organism>
<name>A0A4Y7X9B2_9GAMM</name>
<dbReference type="Pfam" id="PF20434">
    <property type="entry name" value="BD-FAE"/>
    <property type="match status" value="1"/>
</dbReference>
<dbReference type="Proteomes" id="UP000297834">
    <property type="component" value="Unassembled WGS sequence"/>
</dbReference>
<comment type="caution">
    <text evidence="3">The sequence shown here is derived from an EMBL/GenBank/DDBJ whole genome shotgun (WGS) entry which is preliminary data.</text>
</comment>
<keyword evidence="4" id="KW-1185">Reference proteome</keyword>